<feature type="signal peptide" evidence="4">
    <location>
        <begin position="1"/>
        <end position="28"/>
    </location>
</feature>
<protein>
    <submittedName>
        <fullName evidence="5">Extracellular solute-binding protein</fullName>
    </submittedName>
</protein>
<keyword evidence="4" id="KW-0732">Signal</keyword>
<dbReference type="PANTHER" id="PTHR43649">
    <property type="entry name" value="ARABINOSE-BINDING PROTEIN-RELATED"/>
    <property type="match status" value="1"/>
</dbReference>
<accession>A0A942I1V0</accession>
<sequence length="495" mass="53664">MGGRSMRVGAFVAGVSALCVVASAPALAQDKPFAGVTVNLITQTGAIQEPLQRRAPDFEAKTGAKINVIAVPFSDLYQKILTDWASGTNSVDAAVYAPQWMVDYIAGGYLEDLTPRIEADKDIQEDDVGAFFRDFSQKYNGKAYMITLDGDFHMMYYRKDVLDAAGQKVPTTWDEYLAVAKAVHGQDMNGDGNPDFGSCIAKKRNAQSYWFVTDVVGSMTQSKGTSQGTFFNAADMTPLVNNDAFRKALDFLSESTKYGPPDELNLDVSDTRPLFASGRCALNLDWGDVGTISIDPKQSKVQGKWGAAIMPGSKEVLNWETGKLEACSADNCPHAIDGVNHAPFAAFGGWGGGINAAADAKVKDAAFAFFSYMTQPAQSNSDVTIGGTGFNPYRTSQLSYSDLWKHAGMTEEEAKVYLGAINASMSSPNMILDLRIPQNQKYQQVVLDEAVSRFLAGEIDKEATVKAVEDGWNELNDEIGKDEQLKFYKATIGAK</sequence>
<evidence type="ECO:0000256" key="3">
    <source>
        <dbReference type="ARBA" id="ARBA00022764"/>
    </source>
</evidence>
<name>A0A942I1V0_9HYPH</name>
<evidence type="ECO:0000256" key="2">
    <source>
        <dbReference type="ARBA" id="ARBA00008520"/>
    </source>
</evidence>
<gene>
    <name evidence="5" type="ORF">KEU06_03410</name>
</gene>
<feature type="chain" id="PRO_5037483168" evidence="4">
    <location>
        <begin position="29"/>
        <end position="495"/>
    </location>
</feature>
<dbReference type="AlphaFoldDB" id="A0A942I1V0"/>
<dbReference type="Gene3D" id="3.40.190.10">
    <property type="entry name" value="Periplasmic binding protein-like II"/>
    <property type="match status" value="2"/>
</dbReference>
<dbReference type="Proteomes" id="UP000680348">
    <property type="component" value="Unassembled WGS sequence"/>
</dbReference>
<keyword evidence="6" id="KW-1185">Reference proteome</keyword>
<comment type="similarity">
    <text evidence="2">Belongs to the bacterial solute-binding protein 1 family.</text>
</comment>
<organism evidence="5 6">
    <name type="scientific">Pseudaminobacter soli</name>
    <name type="common">ex Zhang et al. 2022</name>
    <dbReference type="NCBI Taxonomy" id="2831468"/>
    <lineage>
        <taxon>Bacteria</taxon>
        <taxon>Pseudomonadati</taxon>
        <taxon>Pseudomonadota</taxon>
        <taxon>Alphaproteobacteria</taxon>
        <taxon>Hyphomicrobiales</taxon>
        <taxon>Phyllobacteriaceae</taxon>
        <taxon>Pseudaminobacter</taxon>
    </lineage>
</organism>
<evidence type="ECO:0000256" key="4">
    <source>
        <dbReference type="SAM" id="SignalP"/>
    </source>
</evidence>
<dbReference type="EMBL" id="JAGWCR010000002">
    <property type="protein sequence ID" value="MBS3647673.1"/>
    <property type="molecule type" value="Genomic_DNA"/>
</dbReference>
<comment type="caution">
    <text evidence="5">The sequence shown here is derived from an EMBL/GenBank/DDBJ whole genome shotgun (WGS) entry which is preliminary data.</text>
</comment>
<reference evidence="5" key="1">
    <citation type="submission" date="2021-04" db="EMBL/GenBank/DDBJ databases">
        <title>Pseudaminobacter soli sp. nov., isolated from paddy soil contaminated by heavy metals.</title>
        <authorList>
            <person name="Zhang K."/>
        </authorList>
    </citation>
    <scope>NUCLEOTIDE SEQUENCE</scope>
    <source>
        <strain evidence="5">19-2017</strain>
    </source>
</reference>
<dbReference type="SUPFAM" id="SSF53850">
    <property type="entry name" value="Periplasmic binding protein-like II"/>
    <property type="match status" value="1"/>
</dbReference>
<evidence type="ECO:0000313" key="5">
    <source>
        <dbReference type="EMBL" id="MBS3647673.1"/>
    </source>
</evidence>
<dbReference type="InterPro" id="IPR050490">
    <property type="entry name" value="Bact_solute-bd_prot1"/>
</dbReference>
<dbReference type="PANTHER" id="PTHR43649:SF12">
    <property type="entry name" value="DIACETYLCHITOBIOSE BINDING PROTEIN DASA"/>
    <property type="match status" value="1"/>
</dbReference>
<dbReference type="InterPro" id="IPR006059">
    <property type="entry name" value="SBP"/>
</dbReference>
<comment type="subcellular location">
    <subcellularLocation>
        <location evidence="1">Periplasm</location>
    </subcellularLocation>
</comment>
<dbReference type="GO" id="GO:0042597">
    <property type="term" value="C:periplasmic space"/>
    <property type="evidence" value="ECO:0007669"/>
    <property type="project" value="UniProtKB-SubCell"/>
</dbReference>
<evidence type="ECO:0000256" key="1">
    <source>
        <dbReference type="ARBA" id="ARBA00004418"/>
    </source>
</evidence>
<dbReference type="Pfam" id="PF01547">
    <property type="entry name" value="SBP_bac_1"/>
    <property type="match status" value="1"/>
</dbReference>
<proteinExistence type="inferred from homology"/>
<evidence type="ECO:0000313" key="6">
    <source>
        <dbReference type="Proteomes" id="UP000680348"/>
    </source>
</evidence>
<keyword evidence="3" id="KW-0574">Periplasm</keyword>